<dbReference type="InterPro" id="IPR036291">
    <property type="entry name" value="NAD(P)-bd_dom_sf"/>
</dbReference>
<dbReference type="InParanoid" id="A0A1V8T7G2"/>
<keyword evidence="4" id="KW-1185">Reference proteome</keyword>
<dbReference type="AlphaFoldDB" id="A0A1V8T7G2"/>
<dbReference type="OrthoDB" id="1933717at2759"/>
<dbReference type="CDD" id="cd05233">
    <property type="entry name" value="SDR_c"/>
    <property type="match status" value="1"/>
</dbReference>
<dbReference type="InterPro" id="IPR002347">
    <property type="entry name" value="SDR_fam"/>
</dbReference>
<comment type="similarity">
    <text evidence="1">Belongs to the short-chain dehydrogenases/reductases (SDR) family.</text>
</comment>
<evidence type="ECO:0000256" key="1">
    <source>
        <dbReference type="ARBA" id="ARBA00006484"/>
    </source>
</evidence>
<comment type="caution">
    <text evidence="3">The sequence shown here is derived from an EMBL/GenBank/DDBJ whole genome shotgun (WGS) entry which is preliminary data.</text>
</comment>
<dbReference type="SUPFAM" id="SSF51735">
    <property type="entry name" value="NAD(P)-binding Rossmann-fold domains"/>
    <property type="match status" value="1"/>
</dbReference>
<dbReference type="Pfam" id="PF00106">
    <property type="entry name" value="adh_short"/>
    <property type="match status" value="1"/>
</dbReference>
<dbReference type="Gene3D" id="3.40.50.720">
    <property type="entry name" value="NAD(P)-binding Rossmann-like Domain"/>
    <property type="match status" value="1"/>
</dbReference>
<evidence type="ECO:0000313" key="4">
    <source>
        <dbReference type="Proteomes" id="UP000192596"/>
    </source>
</evidence>
<dbReference type="PANTHER" id="PTHR42901:SF1">
    <property type="entry name" value="ALCOHOL DEHYDROGENASE"/>
    <property type="match status" value="1"/>
</dbReference>
<dbReference type="PANTHER" id="PTHR42901">
    <property type="entry name" value="ALCOHOL DEHYDROGENASE"/>
    <property type="match status" value="1"/>
</dbReference>
<protein>
    <submittedName>
        <fullName evidence="3">Uncharacterized protein</fullName>
    </submittedName>
</protein>
<gene>
    <name evidence="3" type="ORF">B0A48_07050</name>
</gene>
<dbReference type="STRING" id="1507870.A0A1V8T7G2"/>
<proteinExistence type="inferred from homology"/>
<organism evidence="3 4">
    <name type="scientific">Cryoendolithus antarcticus</name>
    <dbReference type="NCBI Taxonomy" id="1507870"/>
    <lineage>
        <taxon>Eukaryota</taxon>
        <taxon>Fungi</taxon>
        <taxon>Dikarya</taxon>
        <taxon>Ascomycota</taxon>
        <taxon>Pezizomycotina</taxon>
        <taxon>Dothideomycetes</taxon>
        <taxon>Dothideomycetidae</taxon>
        <taxon>Cladosporiales</taxon>
        <taxon>Cladosporiaceae</taxon>
        <taxon>Cryoendolithus</taxon>
    </lineage>
</organism>
<evidence type="ECO:0000256" key="2">
    <source>
        <dbReference type="ARBA" id="ARBA00023002"/>
    </source>
</evidence>
<evidence type="ECO:0000313" key="3">
    <source>
        <dbReference type="EMBL" id="OQO07353.1"/>
    </source>
</evidence>
<sequence length="302" mass="33031">MSQNPKSSKQNSGADFTKTIHHDTYDFVKPEQWDLTGRAVFITGASKGIGRDNAISFARAGASYIALGARSDMTDLKTAVLAAAEKAGRKQPEVLLFKLDVTSKDSVASAVQTITSSFKRLDIVINNAGYLEGRTALAESDVDAWWRTYEVNTLGPYLVARYTIPLLKSSSDGLKTILNVASIGGHLFAPGGSSYGITKFALLRFGEFINVEHGADGLLSYGVHPGAVPTELASGLPEAYHHLLKDKPELAADSFVWLTAKRREWLLGRYVSVTWDMEEFEGMREKVEEGDLLKVRLDVGRD</sequence>
<dbReference type="Proteomes" id="UP000192596">
    <property type="component" value="Unassembled WGS sequence"/>
</dbReference>
<dbReference type="GO" id="GO:0016491">
    <property type="term" value="F:oxidoreductase activity"/>
    <property type="evidence" value="ECO:0007669"/>
    <property type="project" value="UniProtKB-KW"/>
</dbReference>
<reference evidence="4" key="1">
    <citation type="submission" date="2017-03" db="EMBL/GenBank/DDBJ databases">
        <title>Genomes of endolithic fungi from Antarctica.</title>
        <authorList>
            <person name="Coleine C."/>
            <person name="Masonjones S."/>
            <person name="Stajich J.E."/>
        </authorList>
    </citation>
    <scope>NUCLEOTIDE SEQUENCE [LARGE SCALE GENOMIC DNA]</scope>
    <source>
        <strain evidence="4">CCFEE 5527</strain>
    </source>
</reference>
<dbReference type="PRINTS" id="PR00081">
    <property type="entry name" value="GDHRDH"/>
</dbReference>
<name>A0A1V8T7G2_9PEZI</name>
<dbReference type="EMBL" id="NAJO01000014">
    <property type="protein sequence ID" value="OQO07353.1"/>
    <property type="molecule type" value="Genomic_DNA"/>
</dbReference>
<accession>A0A1V8T7G2</accession>
<keyword evidence="2" id="KW-0560">Oxidoreductase</keyword>